<dbReference type="AlphaFoldDB" id="A0A0G4PY75"/>
<proteinExistence type="predicted"/>
<accession>A0A0G4PY75</accession>
<evidence type="ECO:0000313" key="2">
    <source>
        <dbReference type="Proteomes" id="UP000053732"/>
    </source>
</evidence>
<name>A0A0G4PY75_PENC3</name>
<organism evidence="1 2">
    <name type="scientific">Penicillium camemberti (strain FM 013)</name>
    <dbReference type="NCBI Taxonomy" id="1429867"/>
    <lineage>
        <taxon>Eukaryota</taxon>
        <taxon>Fungi</taxon>
        <taxon>Dikarya</taxon>
        <taxon>Ascomycota</taxon>
        <taxon>Pezizomycotina</taxon>
        <taxon>Eurotiomycetes</taxon>
        <taxon>Eurotiomycetidae</taxon>
        <taxon>Eurotiales</taxon>
        <taxon>Aspergillaceae</taxon>
        <taxon>Penicillium</taxon>
    </lineage>
</organism>
<sequence>MPYKSLLENAAAVAAAKVRSQITRTSHDRYPWLFVSPRSKEDVRPVVECLLEDKAKLQSISSKTSITFPEDPWRAVVDYYPVVWTKRAGKLEPPFPGKHLVITPR</sequence>
<evidence type="ECO:0000313" key="1">
    <source>
        <dbReference type="EMBL" id="CRL31317.1"/>
    </source>
</evidence>
<gene>
    <name evidence="1" type="ORF">PCAMFM013_S117g000001</name>
</gene>
<dbReference type="Proteomes" id="UP000053732">
    <property type="component" value="Unassembled WGS sequence"/>
</dbReference>
<dbReference type="STRING" id="1429867.A0A0G4PY75"/>
<reference evidence="1 2" key="1">
    <citation type="journal article" date="2014" name="Nat. Commun.">
        <title>Multiple recent horizontal transfers of a large genomic region in cheese making fungi.</title>
        <authorList>
            <person name="Cheeseman K."/>
            <person name="Ropars J."/>
            <person name="Renault P."/>
            <person name="Dupont J."/>
            <person name="Gouzy J."/>
            <person name="Branca A."/>
            <person name="Abraham A.L."/>
            <person name="Ceppi M."/>
            <person name="Conseiller E."/>
            <person name="Debuchy R."/>
            <person name="Malagnac F."/>
            <person name="Goarin A."/>
            <person name="Silar P."/>
            <person name="Lacoste S."/>
            <person name="Sallet E."/>
            <person name="Bensimon A."/>
            <person name="Giraud T."/>
            <person name="Brygoo Y."/>
        </authorList>
    </citation>
    <scope>NUCLEOTIDE SEQUENCE [LARGE SCALE GENOMIC DNA]</scope>
    <source>
        <strain evidence="2">FM 013</strain>
    </source>
</reference>
<dbReference type="EMBL" id="HG793248">
    <property type="protein sequence ID" value="CRL31317.1"/>
    <property type="molecule type" value="Genomic_DNA"/>
</dbReference>
<keyword evidence="2" id="KW-1185">Reference proteome</keyword>
<protein>
    <submittedName>
        <fullName evidence="1">Str. FM013</fullName>
    </submittedName>
</protein>